<proteinExistence type="inferred from homology"/>
<comment type="caution">
    <text evidence="4">The sequence shown here is derived from an EMBL/GenBank/DDBJ whole genome shotgun (WGS) entry which is preliminary data.</text>
</comment>
<organism evidence="4 5">
    <name type="scientific">Microbacterium marinilacus</name>
    <dbReference type="NCBI Taxonomy" id="415209"/>
    <lineage>
        <taxon>Bacteria</taxon>
        <taxon>Bacillati</taxon>
        <taxon>Actinomycetota</taxon>
        <taxon>Actinomycetes</taxon>
        <taxon>Micrococcales</taxon>
        <taxon>Microbacteriaceae</taxon>
        <taxon>Microbacterium</taxon>
    </lineage>
</organism>
<dbReference type="Pfam" id="PF02452">
    <property type="entry name" value="PemK_toxin"/>
    <property type="match status" value="1"/>
</dbReference>
<accession>A0ABP7B1Q2</accession>
<dbReference type="Proteomes" id="UP001410795">
    <property type="component" value="Unassembled WGS sequence"/>
</dbReference>
<dbReference type="RefSeq" id="WP_221857728.1">
    <property type="nucleotide sequence ID" value="NZ_BAAAYV010000002.1"/>
</dbReference>
<reference evidence="5" key="1">
    <citation type="journal article" date="2019" name="Int. J. Syst. Evol. Microbiol.">
        <title>The Global Catalogue of Microorganisms (GCM) 10K type strain sequencing project: providing services to taxonomists for standard genome sequencing and annotation.</title>
        <authorList>
            <consortium name="The Broad Institute Genomics Platform"/>
            <consortium name="The Broad Institute Genome Sequencing Center for Infectious Disease"/>
            <person name="Wu L."/>
            <person name="Ma J."/>
        </authorList>
    </citation>
    <scope>NUCLEOTIDE SEQUENCE [LARGE SCALE GENOMIC DNA]</scope>
    <source>
        <strain evidence="5">JCM 16546</strain>
    </source>
</reference>
<dbReference type="Gene3D" id="2.30.30.110">
    <property type="match status" value="1"/>
</dbReference>
<dbReference type="SUPFAM" id="SSF50118">
    <property type="entry name" value="Cell growth inhibitor/plasmid maintenance toxic component"/>
    <property type="match status" value="1"/>
</dbReference>
<feature type="region of interest" description="Disordered" evidence="3">
    <location>
        <begin position="25"/>
        <end position="54"/>
    </location>
</feature>
<keyword evidence="5" id="KW-1185">Reference proteome</keyword>
<feature type="compositionally biased region" description="Basic and acidic residues" evidence="3">
    <location>
        <begin position="40"/>
        <end position="52"/>
    </location>
</feature>
<protein>
    <recommendedName>
        <fullName evidence="6">Type II toxin-antitoxin system PemK/MazF family toxin</fullName>
    </recommendedName>
</protein>
<evidence type="ECO:0000313" key="4">
    <source>
        <dbReference type="EMBL" id="GAA3645191.1"/>
    </source>
</evidence>
<dbReference type="InterPro" id="IPR011067">
    <property type="entry name" value="Plasmid_toxin/cell-grow_inhib"/>
</dbReference>
<evidence type="ECO:0000256" key="2">
    <source>
        <dbReference type="ARBA" id="ARBA00022649"/>
    </source>
</evidence>
<name>A0ABP7B1Q2_9MICO</name>
<evidence type="ECO:0000256" key="1">
    <source>
        <dbReference type="ARBA" id="ARBA00007521"/>
    </source>
</evidence>
<evidence type="ECO:0008006" key="6">
    <source>
        <dbReference type="Google" id="ProtNLM"/>
    </source>
</evidence>
<dbReference type="InterPro" id="IPR003477">
    <property type="entry name" value="PemK-like"/>
</dbReference>
<gene>
    <name evidence="4" type="ORF">GCM10022202_00460</name>
</gene>
<evidence type="ECO:0000256" key="3">
    <source>
        <dbReference type="SAM" id="MobiDB-lite"/>
    </source>
</evidence>
<dbReference type="EMBL" id="BAAAYV010000002">
    <property type="protein sequence ID" value="GAA3645191.1"/>
    <property type="molecule type" value="Genomic_DNA"/>
</dbReference>
<keyword evidence="2" id="KW-1277">Toxin-antitoxin system</keyword>
<comment type="similarity">
    <text evidence="1">Belongs to the PemK/MazF family.</text>
</comment>
<evidence type="ECO:0000313" key="5">
    <source>
        <dbReference type="Proteomes" id="UP001410795"/>
    </source>
</evidence>
<sequence>MARQGIVGTFVRLALDAVSSAVGRPRRLEAEPRRRRATLRRREPGPGRRDVPAAETRVLPGGVDTVEVRPDSVPGLRVSYAPEGDGAPDAGEVVWTWVPYAENDGRGKDRPVLVIARQGTERVYAVKLTSKPKDGDREFLSLGTGAWDSAGRPSWVDLDQLYSVHVDGMRREAAALDPARFARVADALRARYGWSFEH</sequence>